<dbReference type="PANTHER" id="PTHR43649">
    <property type="entry name" value="ARABINOSE-BINDING PROTEIN-RELATED"/>
    <property type="match status" value="1"/>
</dbReference>
<name>A0A963YUH7_9PROT</name>
<dbReference type="RefSeq" id="WP_227322451.1">
    <property type="nucleotide sequence ID" value="NZ_JAESVB010000008.1"/>
</dbReference>
<protein>
    <submittedName>
        <fullName evidence="4">Extracellular solute-binding protein</fullName>
    </submittedName>
</protein>
<sequence length="447" mass="50195">MKRREFGTMAAAIGLAATPFGRAFASVADLEPTSGKPVYFRGWQFATDIVQSNVKRYNDLEHGKISYATVTGDYPSIMEQSLIAKADLDVLYANPSSAVRYYEGGWVMPAETLPAIADIKADMLPQFLDAWSYDGKLLGLSYFASTRGCIHTNLLAYNKAGMTDKDFPADWDALYDQVYALHDKGIATPILPHWFGEYFGISWGFVMEVLNRGNPVADPTTHKPTMTTDPNGPAYKTLAQWKKLWKSKLVPQEVLTYNEAAYIDAFASGRYVFSPQQIYDVQTMNTPGRSQIAGHATILPVVKQSWGLIDSALYLMTNRKRPEAQTDDVKKFTSWYGFKDGDGKIYVGERWMESHLLFSAYKSVMDSPATEARIKQAVARPDDYAVLLDVYKKTPFPTGIWRVVWSEEFNSYLRDTLSKFLLNDGDIADTIKAMNDQISSLNDKYGI</sequence>
<evidence type="ECO:0000256" key="2">
    <source>
        <dbReference type="ARBA" id="ARBA00008520"/>
    </source>
</evidence>
<accession>A0A963YUH7</accession>
<feature type="chain" id="PRO_5037238528" evidence="3">
    <location>
        <begin position="26"/>
        <end position="447"/>
    </location>
</feature>
<dbReference type="InterPro" id="IPR050490">
    <property type="entry name" value="Bact_solute-bd_prot1"/>
</dbReference>
<dbReference type="Proteomes" id="UP000708298">
    <property type="component" value="Unassembled WGS sequence"/>
</dbReference>
<dbReference type="AlphaFoldDB" id="A0A963YUH7"/>
<proteinExistence type="inferred from homology"/>
<evidence type="ECO:0000313" key="5">
    <source>
        <dbReference type="Proteomes" id="UP000708298"/>
    </source>
</evidence>
<comment type="caution">
    <text evidence="4">The sequence shown here is derived from an EMBL/GenBank/DDBJ whole genome shotgun (WGS) entry which is preliminary data.</text>
</comment>
<organism evidence="4 5">
    <name type="scientific">Acidisoma silvae</name>
    <dbReference type="NCBI Taxonomy" id="2802396"/>
    <lineage>
        <taxon>Bacteria</taxon>
        <taxon>Pseudomonadati</taxon>
        <taxon>Pseudomonadota</taxon>
        <taxon>Alphaproteobacteria</taxon>
        <taxon>Acetobacterales</taxon>
        <taxon>Acidocellaceae</taxon>
        <taxon>Acidisoma</taxon>
    </lineage>
</organism>
<reference evidence="4" key="2">
    <citation type="submission" date="2021-01" db="EMBL/GenBank/DDBJ databases">
        <authorList>
            <person name="Mieszkin S."/>
            <person name="Pouder E."/>
            <person name="Alain K."/>
        </authorList>
    </citation>
    <scope>NUCLEOTIDE SEQUENCE</scope>
    <source>
        <strain evidence="4">HW T2.11</strain>
    </source>
</reference>
<dbReference type="Gene3D" id="3.40.190.10">
    <property type="entry name" value="Periplasmic binding protein-like II"/>
    <property type="match status" value="1"/>
</dbReference>
<comment type="similarity">
    <text evidence="2">Belongs to the bacterial solute-binding protein 1 family.</text>
</comment>
<evidence type="ECO:0000256" key="3">
    <source>
        <dbReference type="SAM" id="SignalP"/>
    </source>
</evidence>
<feature type="signal peptide" evidence="3">
    <location>
        <begin position="1"/>
        <end position="25"/>
    </location>
</feature>
<dbReference type="SUPFAM" id="SSF53850">
    <property type="entry name" value="Periplasmic binding protein-like II"/>
    <property type="match status" value="1"/>
</dbReference>
<comment type="subcellular location">
    <subcellularLocation>
        <location evidence="1">Periplasm</location>
    </subcellularLocation>
</comment>
<evidence type="ECO:0000313" key="4">
    <source>
        <dbReference type="EMBL" id="MCB8876792.1"/>
    </source>
</evidence>
<reference evidence="4" key="1">
    <citation type="journal article" date="2021" name="Microorganisms">
        <title>Acidisoma silvae sp. nov. and Acidisomacellulosilytica sp. nov., Two Acidophilic Bacteria Isolated from Decaying Wood, Hydrolyzing Cellulose and Producing Poly-3-hydroxybutyrate.</title>
        <authorList>
            <person name="Mieszkin S."/>
            <person name="Pouder E."/>
            <person name="Uroz S."/>
            <person name="Simon-Colin C."/>
            <person name="Alain K."/>
        </authorList>
    </citation>
    <scope>NUCLEOTIDE SEQUENCE</scope>
    <source>
        <strain evidence="4">HW T2.11</strain>
    </source>
</reference>
<dbReference type="Pfam" id="PF13416">
    <property type="entry name" value="SBP_bac_8"/>
    <property type="match status" value="1"/>
</dbReference>
<dbReference type="EMBL" id="JAESVB010000008">
    <property type="protein sequence ID" value="MCB8876792.1"/>
    <property type="molecule type" value="Genomic_DNA"/>
</dbReference>
<dbReference type="PANTHER" id="PTHR43649:SF12">
    <property type="entry name" value="DIACETYLCHITOBIOSE BINDING PROTEIN DASA"/>
    <property type="match status" value="1"/>
</dbReference>
<dbReference type="GO" id="GO:0042597">
    <property type="term" value="C:periplasmic space"/>
    <property type="evidence" value="ECO:0007669"/>
    <property type="project" value="UniProtKB-SubCell"/>
</dbReference>
<keyword evidence="5" id="KW-1185">Reference proteome</keyword>
<dbReference type="InterPro" id="IPR006059">
    <property type="entry name" value="SBP"/>
</dbReference>
<keyword evidence="3" id="KW-0732">Signal</keyword>
<evidence type="ECO:0000256" key="1">
    <source>
        <dbReference type="ARBA" id="ARBA00004418"/>
    </source>
</evidence>
<gene>
    <name evidence="4" type="ORF">ASILVAE211_16490</name>
</gene>